<dbReference type="EMBL" id="KB445552">
    <property type="protein sequence ID" value="EMC99223.1"/>
    <property type="molecule type" value="Genomic_DNA"/>
</dbReference>
<dbReference type="Proteomes" id="UP000011761">
    <property type="component" value="Unassembled WGS sequence"/>
</dbReference>
<accession>M2N5B6</accession>
<dbReference type="KEGG" id="bcom:BAUCODRAFT_395609"/>
<reference evidence="1 2" key="1">
    <citation type="journal article" date="2012" name="PLoS Pathog.">
        <title>Diverse lifestyles and strategies of plant pathogenesis encoded in the genomes of eighteen Dothideomycetes fungi.</title>
        <authorList>
            <person name="Ohm R.A."/>
            <person name="Feau N."/>
            <person name="Henrissat B."/>
            <person name="Schoch C.L."/>
            <person name="Horwitz B.A."/>
            <person name="Barry K.W."/>
            <person name="Condon B.J."/>
            <person name="Copeland A.C."/>
            <person name="Dhillon B."/>
            <person name="Glaser F."/>
            <person name="Hesse C.N."/>
            <person name="Kosti I."/>
            <person name="LaButti K."/>
            <person name="Lindquist E.A."/>
            <person name="Lucas S."/>
            <person name="Salamov A.A."/>
            <person name="Bradshaw R.E."/>
            <person name="Ciuffetti L."/>
            <person name="Hamelin R.C."/>
            <person name="Kema G.H.J."/>
            <person name="Lawrence C."/>
            <person name="Scott J.A."/>
            <person name="Spatafora J.W."/>
            <person name="Turgeon B.G."/>
            <person name="de Wit P.J.G.M."/>
            <person name="Zhong S."/>
            <person name="Goodwin S.B."/>
            <person name="Grigoriev I.V."/>
        </authorList>
    </citation>
    <scope>NUCLEOTIDE SEQUENCE [LARGE SCALE GENOMIC DNA]</scope>
    <source>
        <strain evidence="1 2">UAMH 10762</strain>
    </source>
</reference>
<dbReference type="HOGENOM" id="CLU_1586171_0_0_1"/>
<protein>
    <submittedName>
        <fullName evidence="1">Uncharacterized protein</fullName>
    </submittedName>
</protein>
<dbReference type="AlphaFoldDB" id="M2N5B6"/>
<keyword evidence="2" id="KW-1185">Reference proteome</keyword>
<gene>
    <name evidence="1" type="ORF">BAUCODRAFT_395609</name>
</gene>
<dbReference type="RefSeq" id="XP_007674177.1">
    <property type="nucleotide sequence ID" value="XM_007675987.1"/>
</dbReference>
<proteinExistence type="predicted"/>
<organism evidence="1 2">
    <name type="scientific">Baudoinia panamericana (strain UAMH 10762)</name>
    <name type="common">Angels' share fungus</name>
    <name type="synonym">Baudoinia compniacensis (strain UAMH 10762)</name>
    <dbReference type="NCBI Taxonomy" id="717646"/>
    <lineage>
        <taxon>Eukaryota</taxon>
        <taxon>Fungi</taxon>
        <taxon>Dikarya</taxon>
        <taxon>Ascomycota</taxon>
        <taxon>Pezizomycotina</taxon>
        <taxon>Dothideomycetes</taxon>
        <taxon>Dothideomycetidae</taxon>
        <taxon>Mycosphaerellales</taxon>
        <taxon>Teratosphaeriaceae</taxon>
        <taxon>Baudoinia</taxon>
    </lineage>
</organism>
<evidence type="ECO:0000313" key="2">
    <source>
        <dbReference type="Proteomes" id="UP000011761"/>
    </source>
</evidence>
<dbReference type="GeneID" id="19113826"/>
<sequence length="168" mass="18985">MATAMRSPLVELSGEPRNAIYEYVALSSTTTVTMVDGDYRKPSCHLAATCHQSCKEYLPILRDYIWHASKIQTTVTNWRFLRFPYVVDTLMQATPNVKKSLTITLSFAHMHIELARLALNDWMAFCIASRAKLDIPYLPTTDHLRTVQALGSRLIWIAVNAVANVKLS</sequence>
<name>M2N5B6_BAUPA</name>
<evidence type="ECO:0000313" key="1">
    <source>
        <dbReference type="EMBL" id="EMC99223.1"/>
    </source>
</evidence>